<dbReference type="PANTHER" id="PTHR12629:SF0">
    <property type="entry name" value="DIPHOSPHOINOSITOL-POLYPHOSPHATE DIPHOSPHATASE"/>
    <property type="match status" value="1"/>
</dbReference>
<organism evidence="5 6">
    <name type="scientific">Meganyctiphanes norvegica</name>
    <name type="common">Northern krill</name>
    <name type="synonym">Thysanopoda norvegica</name>
    <dbReference type="NCBI Taxonomy" id="48144"/>
    <lineage>
        <taxon>Eukaryota</taxon>
        <taxon>Metazoa</taxon>
        <taxon>Ecdysozoa</taxon>
        <taxon>Arthropoda</taxon>
        <taxon>Crustacea</taxon>
        <taxon>Multicrustacea</taxon>
        <taxon>Malacostraca</taxon>
        <taxon>Eumalacostraca</taxon>
        <taxon>Eucarida</taxon>
        <taxon>Euphausiacea</taxon>
        <taxon>Euphausiidae</taxon>
        <taxon>Meganyctiphanes</taxon>
    </lineage>
</organism>
<dbReference type="PROSITE" id="PS51462">
    <property type="entry name" value="NUDIX"/>
    <property type="match status" value="1"/>
</dbReference>
<feature type="region of interest" description="Disordered" evidence="3">
    <location>
        <begin position="129"/>
        <end position="166"/>
    </location>
</feature>
<name>A0AAV2QUB1_MEGNR</name>
<evidence type="ECO:0000256" key="1">
    <source>
        <dbReference type="ARBA" id="ARBA00022723"/>
    </source>
</evidence>
<proteinExistence type="predicted"/>
<reference evidence="5 6" key="1">
    <citation type="submission" date="2024-05" db="EMBL/GenBank/DDBJ databases">
        <authorList>
            <person name="Wallberg A."/>
        </authorList>
    </citation>
    <scope>NUCLEOTIDE SEQUENCE [LARGE SCALE GENOMIC DNA]</scope>
</reference>
<dbReference type="Gene3D" id="3.90.79.10">
    <property type="entry name" value="Nucleoside Triphosphate Pyrophosphohydrolase"/>
    <property type="match status" value="1"/>
</dbReference>
<dbReference type="GO" id="GO:0046872">
    <property type="term" value="F:metal ion binding"/>
    <property type="evidence" value="ECO:0007669"/>
    <property type="project" value="UniProtKB-KW"/>
</dbReference>
<dbReference type="GO" id="GO:1901911">
    <property type="term" value="P:adenosine 5'-(hexahydrogen pentaphosphate) catabolic process"/>
    <property type="evidence" value="ECO:0007669"/>
    <property type="project" value="TreeGrafter"/>
</dbReference>
<keyword evidence="1" id="KW-0479">Metal-binding</keyword>
<feature type="compositionally biased region" description="Low complexity" evidence="3">
    <location>
        <begin position="143"/>
        <end position="153"/>
    </location>
</feature>
<dbReference type="PANTHER" id="PTHR12629">
    <property type="entry name" value="DIPHOSPHOINOSITOL POLYPHOSPHATE PHOSPHOHYDROLASE"/>
    <property type="match status" value="1"/>
</dbReference>
<keyword evidence="6" id="KW-1185">Reference proteome</keyword>
<feature type="region of interest" description="Disordered" evidence="3">
    <location>
        <begin position="76"/>
        <end position="97"/>
    </location>
</feature>
<dbReference type="GO" id="GO:0000298">
    <property type="term" value="F:endopolyphosphatase activity"/>
    <property type="evidence" value="ECO:0007669"/>
    <property type="project" value="TreeGrafter"/>
</dbReference>
<gene>
    <name evidence="5" type="ORF">MNOR_LOCUS15705</name>
</gene>
<dbReference type="GO" id="GO:0005737">
    <property type="term" value="C:cytoplasm"/>
    <property type="evidence" value="ECO:0007669"/>
    <property type="project" value="TreeGrafter"/>
</dbReference>
<accession>A0AAV2QUB1</accession>
<dbReference type="GO" id="GO:0005634">
    <property type="term" value="C:nucleus"/>
    <property type="evidence" value="ECO:0007669"/>
    <property type="project" value="TreeGrafter"/>
</dbReference>
<dbReference type="InterPro" id="IPR000086">
    <property type="entry name" value="NUDIX_hydrolase_dom"/>
</dbReference>
<evidence type="ECO:0000313" key="5">
    <source>
        <dbReference type="EMBL" id="CAL4096323.1"/>
    </source>
</evidence>
<dbReference type="GO" id="GO:0034432">
    <property type="term" value="F:bis(5'-adenosyl)-pentaphosphatase activity"/>
    <property type="evidence" value="ECO:0007669"/>
    <property type="project" value="TreeGrafter"/>
</dbReference>
<dbReference type="GO" id="GO:1901907">
    <property type="term" value="P:diadenosine pentaphosphate catabolic process"/>
    <property type="evidence" value="ECO:0007669"/>
    <property type="project" value="TreeGrafter"/>
</dbReference>
<dbReference type="InterPro" id="IPR020084">
    <property type="entry name" value="NUDIX_hydrolase_CS"/>
</dbReference>
<evidence type="ECO:0000313" key="6">
    <source>
        <dbReference type="Proteomes" id="UP001497623"/>
    </source>
</evidence>
<evidence type="ECO:0000259" key="4">
    <source>
        <dbReference type="PROSITE" id="PS51462"/>
    </source>
</evidence>
<evidence type="ECO:0000256" key="3">
    <source>
        <dbReference type="SAM" id="MobiDB-lite"/>
    </source>
</evidence>
<dbReference type="GO" id="GO:0034431">
    <property type="term" value="F:bis(5'-adenosyl)-hexaphosphatase activity"/>
    <property type="evidence" value="ECO:0007669"/>
    <property type="project" value="TreeGrafter"/>
</dbReference>
<sequence length="391" mass="43038">MHASITSWAPFVGHSEENMPSSWPENRFVVGPAVNNRKMAIKRIPGTSWLKSTNYVNNCNKYNGMHSDITSIPKNIDNNNNSTNDENADSASCITPRTPPMNIPIDSAWLMETLSLDNDMNKKVSDSSVSSGISSCSHKKLSDSSVSSGISSCSHKKSSDSSISSDVSSCCDKKLSDSSISCISLCSDKKQSDSSISSGISTCSDEGFCSGSFYESSCSESFTESWLNSLKENRPRKKSKKKEDGRTRLIDEDGFIRRAAIICVNADHSQVLLVSSKDRESWLIPGGGLEAGEEGAATASREAWEEAGVIGEVLAHLGQVESSHHSGCKKHRTDVYLMEVHEKRDEYPESYLGRDCGWFVFNDAHLLLMRYKPQHAAYLQKYLVTRPQDLT</sequence>
<evidence type="ECO:0000256" key="2">
    <source>
        <dbReference type="ARBA" id="ARBA00022801"/>
    </source>
</evidence>
<dbReference type="Proteomes" id="UP001497623">
    <property type="component" value="Unassembled WGS sequence"/>
</dbReference>
<dbReference type="PROSITE" id="PS00893">
    <property type="entry name" value="NUDIX_BOX"/>
    <property type="match status" value="1"/>
</dbReference>
<dbReference type="Pfam" id="PF00293">
    <property type="entry name" value="NUDIX"/>
    <property type="match status" value="1"/>
</dbReference>
<dbReference type="GO" id="GO:0008486">
    <property type="term" value="F:diphosphoinositol-polyphosphate diphosphatase activity"/>
    <property type="evidence" value="ECO:0007669"/>
    <property type="project" value="TreeGrafter"/>
</dbReference>
<dbReference type="AlphaFoldDB" id="A0AAV2QUB1"/>
<dbReference type="SUPFAM" id="SSF55811">
    <property type="entry name" value="Nudix"/>
    <property type="match status" value="1"/>
</dbReference>
<dbReference type="EMBL" id="CAXKWB010009948">
    <property type="protein sequence ID" value="CAL4096323.1"/>
    <property type="molecule type" value="Genomic_DNA"/>
</dbReference>
<feature type="compositionally biased region" description="Low complexity" evidence="3">
    <location>
        <begin position="76"/>
        <end position="92"/>
    </location>
</feature>
<comment type="caution">
    <text evidence="5">The sequence shown here is derived from an EMBL/GenBank/DDBJ whole genome shotgun (WGS) entry which is preliminary data.</text>
</comment>
<feature type="domain" description="Nudix hydrolase" evidence="4">
    <location>
        <begin position="254"/>
        <end position="381"/>
    </location>
</feature>
<keyword evidence="2" id="KW-0378">Hydrolase</keyword>
<dbReference type="GO" id="GO:1901909">
    <property type="term" value="P:diadenosine hexaphosphate catabolic process"/>
    <property type="evidence" value="ECO:0007669"/>
    <property type="project" value="TreeGrafter"/>
</dbReference>
<protein>
    <recommendedName>
        <fullName evidence="4">Nudix hydrolase domain-containing protein</fullName>
    </recommendedName>
</protein>
<dbReference type="InterPro" id="IPR015797">
    <property type="entry name" value="NUDIX_hydrolase-like_dom_sf"/>
</dbReference>
<dbReference type="GO" id="GO:0071543">
    <property type="term" value="P:diphosphoinositol polyphosphate metabolic process"/>
    <property type="evidence" value="ECO:0007669"/>
    <property type="project" value="TreeGrafter"/>
</dbReference>